<dbReference type="Proteomes" id="UP000324222">
    <property type="component" value="Unassembled WGS sequence"/>
</dbReference>
<dbReference type="AlphaFoldDB" id="A0A5B7CQD1"/>
<dbReference type="EMBL" id="VSRR010000187">
    <property type="protein sequence ID" value="MPC11912.1"/>
    <property type="molecule type" value="Genomic_DNA"/>
</dbReference>
<evidence type="ECO:0000313" key="1">
    <source>
        <dbReference type="EMBL" id="MPC11912.1"/>
    </source>
</evidence>
<gene>
    <name evidence="1" type="ORF">E2C01_004587</name>
</gene>
<name>A0A5B7CQD1_PORTR</name>
<sequence>MVSAQWSMHPRKVRRRGLWLVRFGCSGNTGPALPGNVINHDMDVQEVGGTRLLTGICCTCNCAHNSYIFSGSKTSSVHNLLAACASSEESQGVSQLRNFCTIMI</sequence>
<reference evidence="1 2" key="1">
    <citation type="submission" date="2019-05" db="EMBL/GenBank/DDBJ databases">
        <title>Another draft genome of Portunus trituberculatus and its Hox gene families provides insights of decapod evolution.</title>
        <authorList>
            <person name="Jeong J.-H."/>
            <person name="Song I."/>
            <person name="Kim S."/>
            <person name="Choi T."/>
            <person name="Kim D."/>
            <person name="Ryu S."/>
            <person name="Kim W."/>
        </authorList>
    </citation>
    <scope>NUCLEOTIDE SEQUENCE [LARGE SCALE GENOMIC DNA]</scope>
    <source>
        <tissue evidence="1">Muscle</tissue>
    </source>
</reference>
<evidence type="ECO:0000313" key="2">
    <source>
        <dbReference type="Proteomes" id="UP000324222"/>
    </source>
</evidence>
<keyword evidence="2" id="KW-1185">Reference proteome</keyword>
<proteinExistence type="predicted"/>
<protein>
    <submittedName>
        <fullName evidence="1">Uncharacterized protein</fullName>
    </submittedName>
</protein>
<comment type="caution">
    <text evidence="1">The sequence shown here is derived from an EMBL/GenBank/DDBJ whole genome shotgun (WGS) entry which is preliminary data.</text>
</comment>
<organism evidence="1 2">
    <name type="scientific">Portunus trituberculatus</name>
    <name type="common">Swimming crab</name>
    <name type="synonym">Neptunus trituberculatus</name>
    <dbReference type="NCBI Taxonomy" id="210409"/>
    <lineage>
        <taxon>Eukaryota</taxon>
        <taxon>Metazoa</taxon>
        <taxon>Ecdysozoa</taxon>
        <taxon>Arthropoda</taxon>
        <taxon>Crustacea</taxon>
        <taxon>Multicrustacea</taxon>
        <taxon>Malacostraca</taxon>
        <taxon>Eumalacostraca</taxon>
        <taxon>Eucarida</taxon>
        <taxon>Decapoda</taxon>
        <taxon>Pleocyemata</taxon>
        <taxon>Brachyura</taxon>
        <taxon>Eubrachyura</taxon>
        <taxon>Portunoidea</taxon>
        <taxon>Portunidae</taxon>
        <taxon>Portuninae</taxon>
        <taxon>Portunus</taxon>
    </lineage>
</organism>
<accession>A0A5B7CQD1</accession>